<dbReference type="OrthoDB" id="1495241at2"/>
<dbReference type="InterPro" id="IPR035901">
    <property type="entry name" value="GIY-YIG_endonuc_sf"/>
</dbReference>
<dbReference type="PROSITE" id="PS50164">
    <property type="entry name" value="GIY_YIG"/>
    <property type="match status" value="1"/>
</dbReference>
<dbReference type="InterPro" id="IPR000305">
    <property type="entry name" value="GIY-YIG_endonuc"/>
</dbReference>
<comment type="similarity">
    <text evidence="1">Belongs to the UPF0213 family.</text>
</comment>
<gene>
    <name evidence="3" type="ORF">D3H65_06400</name>
</gene>
<feature type="domain" description="GIY-YIG" evidence="2">
    <location>
        <begin position="1"/>
        <end position="78"/>
    </location>
</feature>
<dbReference type="PANTHER" id="PTHR34477">
    <property type="entry name" value="UPF0213 PROTEIN YHBQ"/>
    <property type="match status" value="1"/>
</dbReference>
<dbReference type="AlphaFoldDB" id="A0A3B7MGX9"/>
<dbReference type="Gene3D" id="3.40.1440.10">
    <property type="entry name" value="GIY-YIG endonuclease"/>
    <property type="match status" value="1"/>
</dbReference>
<dbReference type="RefSeq" id="WP_119049469.1">
    <property type="nucleotide sequence ID" value="NZ_CP032157.1"/>
</dbReference>
<dbReference type="InterPro" id="IPR050190">
    <property type="entry name" value="UPF0213_domain"/>
</dbReference>
<reference evidence="3 4" key="1">
    <citation type="submission" date="2018-09" db="EMBL/GenBank/DDBJ databases">
        <title>Genome sequencing of strain 6GH32-13.</title>
        <authorList>
            <person name="Weon H.-Y."/>
            <person name="Heo J."/>
            <person name="Kwon S.-W."/>
        </authorList>
    </citation>
    <scope>NUCLEOTIDE SEQUENCE [LARGE SCALE GENOMIC DNA]</scope>
    <source>
        <strain evidence="3 4">5GH32-13</strain>
    </source>
</reference>
<accession>A0A3B7MGX9</accession>
<evidence type="ECO:0000313" key="4">
    <source>
        <dbReference type="Proteomes" id="UP000263900"/>
    </source>
</evidence>
<evidence type="ECO:0000259" key="2">
    <source>
        <dbReference type="PROSITE" id="PS50164"/>
    </source>
</evidence>
<dbReference type="Pfam" id="PF01541">
    <property type="entry name" value="GIY-YIG"/>
    <property type="match status" value="1"/>
</dbReference>
<dbReference type="EMBL" id="CP032157">
    <property type="protein sequence ID" value="AXY73634.1"/>
    <property type="molecule type" value="Genomic_DNA"/>
</dbReference>
<evidence type="ECO:0000313" key="3">
    <source>
        <dbReference type="EMBL" id="AXY73634.1"/>
    </source>
</evidence>
<dbReference type="SUPFAM" id="SSF82771">
    <property type="entry name" value="GIY-YIG endonuclease"/>
    <property type="match status" value="1"/>
</dbReference>
<organism evidence="3 4">
    <name type="scientific">Paraflavitalea soli</name>
    <dbReference type="NCBI Taxonomy" id="2315862"/>
    <lineage>
        <taxon>Bacteria</taxon>
        <taxon>Pseudomonadati</taxon>
        <taxon>Bacteroidota</taxon>
        <taxon>Chitinophagia</taxon>
        <taxon>Chitinophagales</taxon>
        <taxon>Chitinophagaceae</taxon>
        <taxon>Paraflavitalea</taxon>
    </lineage>
</organism>
<dbReference type="PANTHER" id="PTHR34477:SF1">
    <property type="entry name" value="UPF0213 PROTEIN YHBQ"/>
    <property type="match status" value="1"/>
</dbReference>
<keyword evidence="4" id="KW-1185">Reference proteome</keyword>
<evidence type="ECO:0000256" key="1">
    <source>
        <dbReference type="ARBA" id="ARBA00007435"/>
    </source>
</evidence>
<protein>
    <submittedName>
        <fullName evidence="3">GIY-YIG nuclease family protein</fullName>
    </submittedName>
</protein>
<dbReference type="Proteomes" id="UP000263900">
    <property type="component" value="Chromosome"/>
</dbReference>
<name>A0A3B7MGX9_9BACT</name>
<sequence length="78" mass="9153">MHYVYILHCNNGSPYTGCTQDLKARFHRHINGQVPATRGLLPVELIFYCAFKDKYKAFEFEKYLKSGSGRAFMQKRFL</sequence>
<proteinExistence type="inferred from homology"/>
<dbReference type="KEGG" id="pseg:D3H65_06400"/>